<dbReference type="InterPro" id="IPR000700">
    <property type="entry name" value="PAS-assoc_C"/>
</dbReference>
<keyword evidence="8" id="KW-1185">Reference proteome</keyword>
<dbReference type="PROSITE" id="PS50113">
    <property type="entry name" value="PAC"/>
    <property type="match status" value="1"/>
</dbReference>
<reference evidence="8" key="1">
    <citation type="submission" date="2016-10" db="EMBL/GenBank/DDBJ databases">
        <authorList>
            <person name="Varghese N."/>
            <person name="Submissions S."/>
        </authorList>
    </citation>
    <scope>NUCLEOTIDE SEQUENCE [LARGE SCALE GENOMIC DNA]</scope>
    <source>
        <strain evidence="8">CGMCC 1.10971</strain>
    </source>
</reference>
<dbReference type="Proteomes" id="UP000198623">
    <property type="component" value="Unassembled WGS sequence"/>
</dbReference>
<dbReference type="GO" id="GO:0003824">
    <property type="term" value="F:catalytic activity"/>
    <property type="evidence" value="ECO:0007669"/>
    <property type="project" value="UniProtKB-ARBA"/>
</dbReference>
<evidence type="ECO:0000259" key="3">
    <source>
        <dbReference type="PROSITE" id="PS50112"/>
    </source>
</evidence>
<protein>
    <submittedName>
        <fullName evidence="7">PAS domain S-box-containing protein/diguanylate cyclase (GGDEF) domain-containing protein</fullName>
    </submittedName>
</protein>
<dbReference type="SUPFAM" id="SSF141868">
    <property type="entry name" value="EAL domain-like"/>
    <property type="match status" value="1"/>
</dbReference>
<dbReference type="InterPro" id="IPR035965">
    <property type="entry name" value="PAS-like_dom_sf"/>
</dbReference>
<feature type="domain" description="EAL" evidence="5">
    <location>
        <begin position="755"/>
        <end position="1010"/>
    </location>
</feature>
<dbReference type="SUPFAM" id="SSF55073">
    <property type="entry name" value="Nucleotide cyclase"/>
    <property type="match status" value="1"/>
</dbReference>
<dbReference type="SMART" id="SM00052">
    <property type="entry name" value="EAL"/>
    <property type="match status" value="1"/>
</dbReference>
<dbReference type="InterPro" id="IPR000014">
    <property type="entry name" value="PAS"/>
</dbReference>
<dbReference type="PROSITE" id="PS50887">
    <property type="entry name" value="GGDEF"/>
    <property type="match status" value="1"/>
</dbReference>
<keyword evidence="2" id="KW-0812">Transmembrane</keyword>
<dbReference type="FunFam" id="3.30.70.270:FF:000001">
    <property type="entry name" value="Diguanylate cyclase domain protein"/>
    <property type="match status" value="1"/>
</dbReference>
<evidence type="ECO:0000256" key="2">
    <source>
        <dbReference type="SAM" id="Phobius"/>
    </source>
</evidence>
<evidence type="ECO:0000259" key="5">
    <source>
        <dbReference type="PROSITE" id="PS50883"/>
    </source>
</evidence>
<dbReference type="InterPro" id="IPR043128">
    <property type="entry name" value="Rev_trsase/Diguanyl_cyclase"/>
</dbReference>
<dbReference type="EMBL" id="FOOU01000012">
    <property type="protein sequence ID" value="SFG72470.1"/>
    <property type="molecule type" value="Genomic_DNA"/>
</dbReference>
<evidence type="ECO:0000256" key="1">
    <source>
        <dbReference type="ARBA" id="ARBA00001946"/>
    </source>
</evidence>
<keyword evidence="2" id="KW-0472">Membrane</keyword>
<dbReference type="Pfam" id="PF00989">
    <property type="entry name" value="PAS"/>
    <property type="match status" value="1"/>
</dbReference>
<feature type="domain" description="PAS" evidence="3">
    <location>
        <begin position="320"/>
        <end position="365"/>
    </location>
</feature>
<feature type="transmembrane region" description="Helical" evidence="2">
    <location>
        <begin position="17"/>
        <end position="36"/>
    </location>
</feature>
<evidence type="ECO:0000313" key="8">
    <source>
        <dbReference type="Proteomes" id="UP000198623"/>
    </source>
</evidence>
<sequence length="1010" mass="112117">MIPIINGLPLSGLTRRIIGMASSAIVLIWLIGYLIMAHEQERGLLESRIKAEQLATFFEQHTLAIFRYGDAYLKMVRREYQDSSDLDSVKKLMDEVPLNSAIASHVTIMDETGTPILVSGHSIKPGSTAKDRDYFIQQQNAESDKLFISRPHLGRNSGVLTVRLVRRIEKPDGSFGGVAFVAIKAENITNFFNTLGLGANSAATLVGKDKRILARSSYGQLGPGQDISGSRLWGELEQRPVGYYLQTSVVDSVPRVYSYRALDEFPLIVAIGVSGEDTRDALAQYKTLSYSICALASFLIIITSLLFSREIKARNRLEASEKHTQRIVDTVHGGIISINEQGIIESFSRGATETFGYSEAEIIGQPVQRLCDGSDWLKVDLNLQPQNPETDSNQHDGIFFEASATHKNGTSFPVHLAIGESEQNEKSLQVLTVRDITQEKAARRALFKSEERAQVTLQSIGDAVISTNADGIIEFLNPIAENLTGWSAAQAKGLALEKVFKIINDASREPAPDPVAACLQKGEVVTQKSDTVLLNRSGQEFAIEDSAAPIRGDQGEILGAVLVFKDVTQARQLLQDIYYQASHDALTDLINRQEFESRLQRVRETAEKEDSFNILCYIDLDQFKVINDTCGHVAGDELLRQITRVMTSCVRQRDTLGRLGGDEFGLLLERCNFDQAQRIARKMINSVREYNFAWNEGIFNVGLSVGMVAINRGSDNADELMKAADTACYTAKEKGRNRLEVFEESDEKLAKRDGETQWAIRIPRALNENRFCLYQQQIMDLSGSDEGLHYEILLRMIGEDGSMIMPASFFPAAERYKLATDIDTWVVTNVFGWLHANPEHLRRLRTCAINLSALSVSNDTFHGFVVEQLQAYDIPPEKICFEITETVAISNLSSAIIFISALKKIGCQFALDDFGSGLSSYAYLKNLPVDILKIDGMFVKDILEDKMDLATVKSINEIGHVMGHKTIAEFVENKEILEILREIGVDFAQGYGIAIPMPLSELACTPVTSI</sequence>
<dbReference type="InterPro" id="IPR000160">
    <property type="entry name" value="GGDEF_dom"/>
</dbReference>
<dbReference type="InterPro" id="IPR029787">
    <property type="entry name" value="Nucleotide_cyclase"/>
</dbReference>
<dbReference type="InterPro" id="IPR052155">
    <property type="entry name" value="Biofilm_reg_signaling"/>
</dbReference>
<accession>A0A1I2U5S3</accession>
<dbReference type="InterPro" id="IPR001610">
    <property type="entry name" value="PAC"/>
</dbReference>
<dbReference type="GO" id="GO:0006355">
    <property type="term" value="P:regulation of DNA-templated transcription"/>
    <property type="evidence" value="ECO:0007669"/>
    <property type="project" value="InterPro"/>
</dbReference>
<dbReference type="SMART" id="SM00091">
    <property type="entry name" value="PAS"/>
    <property type="match status" value="2"/>
</dbReference>
<evidence type="ECO:0000313" key="7">
    <source>
        <dbReference type="EMBL" id="SFG72470.1"/>
    </source>
</evidence>
<dbReference type="CDD" id="cd01948">
    <property type="entry name" value="EAL"/>
    <property type="match status" value="1"/>
</dbReference>
<organism evidence="7 8">
    <name type="scientific">Neptunomonas qingdaonensis</name>
    <dbReference type="NCBI Taxonomy" id="1045558"/>
    <lineage>
        <taxon>Bacteria</taxon>
        <taxon>Pseudomonadati</taxon>
        <taxon>Pseudomonadota</taxon>
        <taxon>Gammaproteobacteria</taxon>
        <taxon>Oceanospirillales</taxon>
        <taxon>Oceanospirillaceae</taxon>
        <taxon>Neptunomonas</taxon>
    </lineage>
</organism>
<dbReference type="SMART" id="SM00267">
    <property type="entry name" value="GGDEF"/>
    <property type="match status" value="1"/>
</dbReference>
<dbReference type="PROSITE" id="PS50883">
    <property type="entry name" value="EAL"/>
    <property type="match status" value="1"/>
</dbReference>
<dbReference type="CDD" id="cd12915">
    <property type="entry name" value="PDC2_DGC_like"/>
    <property type="match status" value="1"/>
</dbReference>
<keyword evidence="2" id="KW-1133">Transmembrane helix</keyword>
<dbReference type="InterPro" id="IPR013767">
    <property type="entry name" value="PAS_fold"/>
</dbReference>
<dbReference type="Pfam" id="PF13426">
    <property type="entry name" value="PAS_9"/>
    <property type="match status" value="1"/>
</dbReference>
<gene>
    <name evidence="7" type="ORF">SAMN05216175_11221</name>
</gene>
<dbReference type="Gene3D" id="3.20.20.450">
    <property type="entry name" value="EAL domain"/>
    <property type="match status" value="1"/>
</dbReference>
<feature type="domain" description="PAS" evidence="3">
    <location>
        <begin position="449"/>
        <end position="522"/>
    </location>
</feature>
<dbReference type="Gene3D" id="3.30.70.270">
    <property type="match status" value="1"/>
</dbReference>
<dbReference type="Pfam" id="PF22588">
    <property type="entry name" value="dCache_1_like"/>
    <property type="match status" value="1"/>
</dbReference>
<dbReference type="SMART" id="SM00086">
    <property type="entry name" value="PAC"/>
    <property type="match status" value="2"/>
</dbReference>
<dbReference type="NCBIfam" id="TIGR00229">
    <property type="entry name" value="sensory_box"/>
    <property type="match status" value="2"/>
</dbReference>
<proteinExistence type="predicted"/>
<dbReference type="InterPro" id="IPR001633">
    <property type="entry name" value="EAL_dom"/>
</dbReference>
<evidence type="ECO:0000259" key="4">
    <source>
        <dbReference type="PROSITE" id="PS50113"/>
    </source>
</evidence>
<dbReference type="Pfam" id="PF00990">
    <property type="entry name" value="GGDEF"/>
    <property type="match status" value="1"/>
</dbReference>
<dbReference type="CDD" id="cd00130">
    <property type="entry name" value="PAS"/>
    <property type="match status" value="2"/>
</dbReference>
<dbReference type="STRING" id="1045558.SAMN05216175_11221"/>
<name>A0A1I2U5S3_9GAMM</name>
<feature type="transmembrane region" description="Helical" evidence="2">
    <location>
        <begin position="288"/>
        <end position="307"/>
    </location>
</feature>
<comment type="cofactor">
    <cofactor evidence="1">
        <name>Mg(2+)</name>
        <dbReference type="ChEBI" id="CHEBI:18420"/>
    </cofactor>
</comment>
<dbReference type="SUPFAM" id="SSF55785">
    <property type="entry name" value="PYP-like sensor domain (PAS domain)"/>
    <property type="match status" value="2"/>
</dbReference>
<dbReference type="PANTHER" id="PTHR44757">
    <property type="entry name" value="DIGUANYLATE CYCLASE DGCP"/>
    <property type="match status" value="1"/>
</dbReference>
<dbReference type="Gene3D" id="3.30.450.20">
    <property type="entry name" value="PAS domain"/>
    <property type="match status" value="4"/>
</dbReference>
<dbReference type="CDD" id="cd01949">
    <property type="entry name" value="GGDEF"/>
    <property type="match status" value="1"/>
</dbReference>
<dbReference type="InterPro" id="IPR035919">
    <property type="entry name" value="EAL_sf"/>
</dbReference>
<dbReference type="AlphaFoldDB" id="A0A1I2U5S3"/>
<feature type="domain" description="GGDEF" evidence="6">
    <location>
        <begin position="611"/>
        <end position="744"/>
    </location>
</feature>
<dbReference type="PANTHER" id="PTHR44757:SF4">
    <property type="entry name" value="DIGUANYLATE CYCLASE DGCE-RELATED"/>
    <property type="match status" value="1"/>
</dbReference>
<evidence type="ECO:0000259" key="6">
    <source>
        <dbReference type="PROSITE" id="PS50887"/>
    </source>
</evidence>
<dbReference type="InterPro" id="IPR054327">
    <property type="entry name" value="His-kinase-like_sensor"/>
</dbReference>
<dbReference type="PROSITE" id="PS50112">
    <property type="entry name" value="PAS"/>
    <property type="match status" value="2"/>
</dbReference>
<dbReference type="Pfam" id="PF00563">
    <property type="entry name" value="EAL"/>
    <property type="match status" value="1"/>
</dbReference>
<dbReference type="CDD" id="cd12914">
    <property type="entry name" value="PDC1_DGC_like"/>
    <property type="match status" value="1"/>
</dbReference>
<dbReference type="NCBIfam" id="TIGR00254">
    <property type="entry name" value="GGDEF"/>
    <property type="match status" value="1"/>
</dbReference>
<feature type="domain" description="PAC" evidence="4">
    <location>
        <begin position="527"/>
        <end position="579"/>
    </location>
</feature>